<sequence>MALTQKQWKIALGIAIGVGVTLIIAGVIVLLVILLSKESFCDKPADLPTSMYIFESEGNVKIQWTLTGLTCNGSYLLQYSNTQLMVGKSMCGYANTITDCRLTVGESGRISDESLYQNYTVVPLNARVSNTAVTRTNAGIIASWEKPEGFEDCDVSYIVRFSSELTEIYEETTAHSIIVPEDLFCLSLWVQVASVVGFSQTNLATVGDAYANIVIDLSIAPEDPFTLIATWSQHNEDICSLSYKVTYAIGTQTQTSAVSVPRTTFDIQYCVVAMVTLVPSAFDGEYTGSQTLKATRQEPNNIVFPPIENAQFAMNGLSMYVSWDLPDALSWCDDLYNVTARNDYLNEEDNCQGSSGCLVTLTSFCPSTEFLISPIGLKGDSFVREISC</sequence>
<evidence type="ECO:0000313" key="2">
    <source>
        <dbReference type="EMBL" id="KAK9685975.1"/>
    </source>
</evidence>
<keyword evidence="1" id="KW-0472">Membrane</keyword>
<keyword evidence="3" id="KW-1185">Reference proteome</keyword>
<comment type="caution">
    <text evidence="2">The sequence shown here is derived from an EMBL/GenBank/DDBJ whole genome shotgun (WGS) entry which is preliminary data.</text>
</comment>
<accession>A0AAW1IA51</accession>
<dbReference type="Proteomes" id="UP001458880">
    <property type="component" value="Unassembled WGS sequence"/>
</dbReference>
<dbReference type="AlphaFoldDB" id="A0AAW1IA51"/>
<dbReference type="EMBL" id="JASPKY010000736">
    <property type="protein sequence ID" value="KAK9685975.1"/>
    <property type="molecule type" value="Genomic_DNA"/>
</dbReference>
<protein>
    <submittedName>
        <fullName evidence="2">Uncharacterized protein</fullName>
    </submittedName>
</protein>
<keyword evidence="1" id="KW-1133">Transmembrane helix</keyword>
<name>A0AAW1IA51_POPJA</name>
<evidence type="ECO:0000256" key="1">
    <source>
        <dbReference type="SAM" id="Phobius"/>
    </source>
</evidence>
<reference evidence="2 3" key="1">
    <citation type="journal article" date="2024" name="BMC Genomics">
        <title>De novo assembly and annotation of Popillia japonica's genome with initial clues to its potential as an invasive pest.</title>
        <authorList>
            <person name="Cucini C."/>
            <person name="Boschi S."/>
            <person name="Funari R."/>
            <person name="Cardaioli E."/>
            <person name="Iannotti N."/>
            <person name="Marturano G."/>
            <person name="Paoli F."/>
            <person name="Bruttini M."/>
            <person name="Carapelli A."/>
            <person name="Frati F."/>
            <person name="Nardi F."/>
        </authorList>
    </citation>
    <scope>NUCLEOTIDE SEQUENCE [LARGE SCALE GENOMIC DNA]</scope>
    <source>
        <strain evidence="2">DMR45628</strain>
    </source>
</reference>
<proteinExistence type="predicted"/>
<gene>
    <name evidence="2" type="ORF">QE152_g37543</name>
</gene>
<feature type="transmembrane region" description="Helical" evidence="1">
    <location>
        <begin position="12"/>
        <end position="35"/>
    </location>
</feature>
<organism evidence="2 3">
    <name type="scientific">Popillia japonica</name>
    <name type="common">Japanese beetle</name>
    <dbReference type="NCBI Taxonomy" id="7064"/>
    <lineage>
        <taxon>Eukaryota</taxon>
        <taxon>Metazoa</taxon>
        <taxon>Ecdysozoa</taxon>
        <taxon>Arthropoda</taxon>
        <taxon>Hexapoda</taxon>
        <taxon>Insecta</taxon>
        <taxon>Pterygota</taxon>
        <taxon>Neoptera</taxon>
        <taxon>Endopterygota</taxon>
        <taxon>Coleoptera</taxon>
        <taxon>Polyphaga</taxon>
        <taxon>Scarabaeiformia</taxon>
        <taxon>Scarabaeidae</taxon>
        <taxon>Rutelinae</taxon>
        <taxon>Popillia</taxon>
    </lineage>
</organism>
<keyword evidence="1" id="KW-0812">Transmembrane</keyword>
<evidence type="ECO:0000313" key="3">
    <source>
        <dbReference type="Proteomes" id="UP001458880"/>
    </source>
</evidence>